<keyword evidence="3" id="KW-0597">Phosphoprotein</keyword>
<accession>A0ABT1AWI8</accession>
<evidence type="ECO:0000256" key="2">
    <source>
        <dbReference type="ARBA" id="ARBA00012438"/>
    </source>
</evidence>
<dbReference type="SMART" id="SM00387">
    <property type="entry name" value="HATPase_c"/>
    <property type="match status" value="1"/>
</dbReference>
<name>A0ABT1AWI8_9FLAO</name>
<evidence type="ECO:0000256" key="6">
    <source>
        <dbReference type="ARBA" id="ARBA00022777"/>
    </source>
</evidence>
<dbReference type="InterPro" id="IPR036890">
    <property type="entry name" value="HATPase_C_sf"/>
</dbReference>
<dbReference type="Proteomes" id="UP001206312">
    <property type="component" value="Unassembled WGS sequence"/>
</dbReference>
<feature type="coiled-coil region" evidence="8">
    <location>
        <begin position="179"/>
        <end position="206"/>
    </location>
</feature>
<evidence type="ECO:0000259" key="10">
    <source>
        <dbReference type="PROSITE" id="PS50109"/>
    </source>
</evidence>
<keyword evidence="9" id="KW-0472">Membrane</keyword>
<keyword evidence="6 11" id="KW-0418">Kinase</keyword>
<dbReference type="Pfam" id="PF07568">
    <property type="entry name" value="HisKA_2"/>
    <property type="match status" value="1"/>
</dbReference>
<feature type="transmembrane region" description="Helical" evidence="9">
    <location>
        <begin position="71"/>
        <end position="89"/>
    </location>
</feature>
<dbReference type="RefSeq" id="WP_252740362.1">
    <property type="nucleotide sequence ID" value="NZ_JAMXIB010000002.1"/>
</dbReference>
<sequence>MKKKRKHQQRLQDAAGLFFRASAVAGLGSLLLGLASGFLLGASPPLPLILIGFGTFSLLNAILLRFHEHLTLSYHLGSLVALLAIMAGSLYSGGLQSPIIVMLGLLVLSGYVTHRRLGHGYLAVSLASLALLLAQDQRAVLPVYNALPEGSRAIFSFLVLLLFVGLLGGVFGHSLLKSLHGLYQSKEDLEQRVEEKELLLKEVHHRVKNNLQTVSSLLRMQGRTIEDDQTLRQIRSSQNRVVCMAMVHEMLYMREDLSRIEYSSYVQQLGEYLVKSIKGPESKIRLKIDIPEIELGIDTAIPLGLLINEAVTNALKYGFEGQEEGEISISLEKEDRQEYILRIGDNGVGFPEDIDYQTSKSLGLKLIHNLTRQLKGSVIRDLSRRGTYYIIRFQEVGQDPFHSLA</sequence>
<keyword evidence="12" id="KW-1185">Reference proteome</keyword>
<feature type="transmembrane region" description="Helical" evidence="9">
    <location>
        <begin position="95"/>
        <end position="112"/>
    </location>
</feature>
<evidence type="ECO:0000256" key="9">
    <source>
        <dbReference type="SAM" id="Phobius"/>
    </source>
</evidence>
<keyword evidence="8" id="KW-0175">Coiled coil</keyword>
<dbReference type="PANTHER" id="PTHR41523:SF8">
    <property type="entry name" value="ETHYLENE RESPONSE SENSOR PROTEIN"/>
    <property type="match status" value="1"/>
</dbReference>
<keyword evidence="4" id="KW-0808">Transferase</keyword>
<evidence type="ECO:0000256" key="4">
    <source>
        <dbReference type="ARBA" id="ARBA00022679"/>
    </source>
</evidence>
<dbReference type="EMBL" id="JAMXIB010000002">
    <property type="protein sequence ID" value="MCO5723990.1"/>
    <property type="molecule type" value="Genomic_DNA"/>
</dbReference>
<keyword evidence="5" id="KW-0547">Nucleotide-binding</keyword>
<keyword evidence="9" id="KW-0812">Transmembrane</keyword>
<dbReference type="InterPro" id="IPR003594">
    <property type="entry name" value="HATPase_dom"/>
</dbReference>
<feature type="transmembrane region" description="Helical" evidence="9">
    <location>
        <begin position="21"/>
        <end position="40"/>
    </location>
</feature>
<keyword evidence="7" id="KW-0067">ATP-binding</keyword>
<feature type="transmembrane region" description="Helical" evidence="9">
    <location>
        <begin position="117"/>
        <end position="134"/>
    </location>
</feature>
<dbReference type="GO" id="GO:0016301">
    <property type="term" value="F:kinase activity"/>
    <property type="evidence" value="ECO:0007669"/>
    <property type="project" value="UniProtKB-KW"/>
</dbReference>
<proteinExistence type="predicted"/>
<evidence type="ECO:0000313" key="12">
    <source>
        <dbReference type="Proteomes" id="UP001206312"/>
    </source>
</evidence>
<feature type="domain" description="Histidine kinase" evidence="10">
    <location>
        <begin position="202"/>
        <end position="397"/>
    </location>
</feature>
<dbReference type="InterPro" id="IPR005467">
    <property type="entry name" value="His_kinase_dom"/>
</dbReference>
<dbReference type="Gene3D" id="3.30.565.10">
    <property type="entry name" value="Histidine kinase-like ATPase, C-terminal domain"/>
    <property type="match status" value="1"/>
</dbReference>
<evidence type="ECO:0000256" key="7">
    <source>
        <dbReference type="ARBA" id="ARBA00022840"/>
    </source>
</evidence>
<evidence type="ECO:0000313" key="11">
    <source>
        <dbReference type="EMBL" id="MCO5723990.1"/>
    </source>
</evidence>
<reference evidence="11 12" key="1">
    <citation type="submission" date="2022-06" db="EMBL/GenBank/DDBJ databases">
        <authorList>
            <person name="Xuan X."/>
        </authorList>
    </citation>
    <scope>NUCLEOTIDE SEQUENCE [LARGE SCALE GENOMIC DNA]</scope>
    <source>
        <strain evidence="11 12">2V75</strain>
    </source>
</reference>
<evidence type="ECO:0000256" key="1">
    <source>
        <dbReference type="ARBA" id="ARBA00000085"/>
    </source>
</evidence>
<comment type="caution">
    <text evidence="11">The sequence shown here is derived from an EMBL/GenBank/DDBJ whole genome shotgun (WGS) entry which is preliminary data.</text>
</comment>
<keyword evidence="9" id="KW-1133">Transmembrane helix</keyword>
<dbReference type="PROSITE" id="PS50109">
    <property type="entry name" value="HIS_KIN"/>
    <property type="match status" value="1"/>
</dbReference>
<dbReference type="Gene3D" id="3.30.450.20">
    <property type="entry name" value="PAS domain"/>
    <property type="match status" value="1"/>
</dbReference>
<feature type="transmembrane region" description="Helical" evidence="9">
    <location>
        <begin position="46"/>
        <end position="64"/>
    </location>
</feature>
<gene>
    <name evidence="11" type="ORF">NG653_03925</name>
</gene>
<evidence type="ECO:0000256" key="5">
    <source>
        <dbReference type="ARBA" id="ARBA00022741"/>
    </source>
</evidence>
<dbReference type="InterPro" id="IPR011495">
    <property type="entry name" value="Sig_transdc_His_kin_sub2_dim/P"/>
</dbReference>
<comment type="catalytic activity">
    <reaction evidence="1">
        <text>ATP + protein L-histidine = ADP + protein N-phospho-L-histidine.</text>
        <dbReference type="EC" id="2.7.13.3"/>
    </reaction>
</comment>
<dbReference type="PANTHER" id="PTHR41523">
    <property type="entry name" value="TWO-COMPONENT SYSTEM SENSOR PROTEIN"/>
    <property type="match status" value="1"/>
</dbReference>
<dbReference type="EC" id="2.7.13.3" evidence="2"/>
<organism evidence="11 12">
    <name type="scientific">Robiginitalea marina</name>
    <dbReference type="NCBI Taxonomy" id="2954105"/>
    <lineage>
        <taxon>Bacteria</taxon>
        <taxon>Pseudomonadati</taxon>
        <taxon>Bacteroidota</taxon>
        <taxon>Flavobacteriia</taxon>
        <taxon>Flavobacteriales</taxon>
        <taxon>Flavobacteriaceae</taxon>
        <taxon>Robiginitalea</taxon>
    </lineage>
</organism>
<protein>
    <recommendedName>
        <fullName evidence="2">histidine kinase</fullName>
        <ecNumber evidence="2">2.7.13.3</ecNumber>
    </recommendedName>
</protein>
<feature type="transmembrane region" description="Helical" evidence="9">
    <location>
        <begin position="154"/>
        <end position="176"/>
    </location>
</feature>
<dbReference type="Pfam" id="PF02518">
    <property type="entry name" value="HATPase_c"/>
    <property type="match status" value="1"/>
</dbReference>
<evidence type="ECO:0000256" key="8">
    <source>
        <dbReference type="SAM" id="Coils"/>
    </source>
</evidence>
<dbReference type="SUPFAM" id="SSF55874">
    <property type="entry name" value="ATPase domain of HSP90 chaperone/DNA topoisomerase II/histidine kinase"/>
    <property type="match status" value="1"/>
</dbReference>
<evidence type="ECO:0000256" key="3">
    <source>
        <dbReference type="ARBA" id="ARBA00022553"/>
    </source>
</evidence>